<keyword evidence="3" id="KW-1185">Reference proteome</keyword>
<dbReference type="EMBL" id="CAJQZP010001568">
    <property type="protein sequence ID" value="CAG5054624.1"/>
    <property type="molecule type" value="Genomic_DNA"/>
</dbReference>
<feature type="domain" description="A to I editase" evidence="1">
    <location>
        <begin position="1"/>
        <end position="41"/>
    </location>
</feature>
<dbReference type="PANTHER" id="PTHR10910">
    <property type="entry name" value="EUKARYOTE SPECIFIC DSRNA BINDING PROTEIN"/>
    <property type="match status" value="1"/>
</dbReference>
<evidence type="ECO:0000313" key="2">
    <source>
        <dbReference type="EMBL" id="CAG5054624.1"/>
    </source>
</evidence>
<dbReference type="OrthoDB" id="10268011at2759"/>
<dbReference type="InterPro" id="IPR002466">
    <property type="entry name" value="A_deamin"/>
</dbReference>
<dbReference type="GO" id="GO:0006396">
    <property type="term" value="P:RNA processing"/>
    <property type="evidence" value="ECO:0007669"/>
    <property type="project" value="InterPro"/>
</dbReference>
<reference evidence="2" key="1">
    <citation type="submission" date="2021-04" db="EMBL/GenBank/DDBJ databases">
        <authorList>
            <person name="Tunstrom K."/>
        </authorList>
    </citation>
    <scope>NUCLEOTIDE SEQUENCE</scope>
</reference>
<gene>
    <name evidence="2" type="ORF">PAPOLLO_LOCUS26009</name>
</gene>
<proteinExistence type="predicted"/>
<dbReference type="GO" id="GO:0006382">
    <property type="term" value="P:adenosine to inosine editing"/>
    <property type="evidence" value="ECO:0007669"/>
    <property type="project" value="TreeGrafter"/>
</dbReference>
<dbReference type="GO" id="GO:0005730">
    <property type="term" value="C:nucleolus"/>
    <property type="evidence" value="ECO:0007669"/>
    <property type="project" value="TreeGrafter"/>
</dbReference>
<organism evidence="2 3">
    <name type="scientific">Parnassius apollo</name>
    <name type="common">Apollo butterfly</name>
    <name type="synonym">Papilio apollo</name>
    <dbReference type="NCBI Taxonomy" id="110799"/>
    <lineage>
        <taxon>Eukaryota</taxon>
        <taxon>Metazoa</taxon>
        <taxon>Ecdysozoa</taxon>
        <taxon>Arthropoda</taxon>
        <taxon>Hexapoda</taxon>
        <taxon>Insecta</taxon>
        <taxon>Pterygota</taxon>
        <taxon>Neoptera</taxon>
        <taxon>Endopterygota</taxon>
        <taxon>Lepidoptera</taxon>
        <taxon>Glossata</taxon>
        <taxon>Ditrysia</taxon>
        <taxon>Papilionoidea</taxon>
        <taxon>Papilionidae</taxon>
        <taxon>Parnassiinae</taxon>
        <taxon>Parnassini</taxon>
        <taxon>Parnassius</taxon>
        <taxon>Parnassius</taxon>
    </lineage>
</organism>
<dbReference type="Proteomes" id="UP000691718">
    <property type="component" value="Unassembled WGS sequence"/>
</dbReference>
<sequence length="67" mass="7263">MARWCVVGLQGALLTRLLRPVYLHALVLGSLLHPQHLYRAIGGLLLLLHLISSPLVPAAKTDAGARF</sequence>
<dbReference type="Pfam" id="PF02137">
    <property type="entry name" value="A_deamin"/>
    <property type="match status" value="1"/>
</dbReference>
<protein>
    <submittedName>
        <fullName evidence="2">(apollo) hypothetical protein</fullName>
    </submittedName>
</protein>
<evidence type="ECO:0000313" key="3">
    <source>
        <dbReference type="Proteomes" id="UP000691718"/>
    </source>
</evidence>
<dbReference type="GO" id="GO:0005737">
    <property type="term" value="C:cytoplasm"/>
    <property type="evidence" value="ECO:0007669"/>
    <property type="project" value="TreeGrafter"/>
</dbReference>
<comment type="caution">
    <text evidence="2">The sequence shown here is derived from an EMBL/GenBank/DDBJ whole genome shotgun (WGS) entry which is preliminary data.</text>
</comment>
<accession>A0A8S3Y8L6</accession>
<name>A0A8S3Y8L6_PARAO</name>
<dbReference type="AlphaFoldDB" id="A0A8S3Y8L6"/>
<dbReference type="GO" id="GO:0003725">
    <property type="term" value="F:double-stranded RNA binding"/>
    <property type="evidence" value="ECO:0007669"/>
    <property type="project" value="TreeGrafter"/>
</dbReference>
<dbReference type="PANTHER" id="PTHR10910:SF62">
    <property type="entry name" value="AT07585P-RELATED"/>
    <property type="match status" value="1"/>
</dbReference>
<dbReference type="GO" id="GO:0003726">
    <property type="term" value="F:double-stranded RNA adenosine deaminase activity"/>
    <property type="evidence" value="ECO:0007669"/>
    <property type="project" value="TreeGrafter"/>
</dbReference>
<dbReference type="GO" id="GO:0008251">
    <property type="term" value="F:tRNA-specific adenosine deaminase activity"/>
    <property type="evidence" value="ECO:0007669"/>
    <property type="project" value="TreeGrafter"/>
</dbReference>
<evidence type="ECO:0000259" key="1">
    <source>
        <dbReference type="PROSITE" id="PS50141"/>
    </source>
</evidence>
<dbReference type="PROSITE" id="PS50141">
    <property type="entry name" value="A_DEAMIN_EDITASE"/>
    <property type="match status" value="1"/>
</dbReference>